<evidence type="ECO:0000259" key="1">
    <source>
        <dbReference type="SMART" id="SM01321"/>
    </source>
</evidence>
<evidence type="ECO:0000313" key="2">
    <source>
        <dbReference type="EMBL" id="ABU57563.1"/>
    </source>
</evidence>
<protein>
    <submittedName>
        <fullName evidence="2">Transposase IS200-family protein</fullName>
    </submittedName>
</protein>
<dbReference type="InterPro" id="IPR036515">
    <property type="entry name" value="Transposase_17_sf"/>
</dbReference>
<dbReference type="OrthoDB" id="9798161at2"/>
<dbReference type="SMART" id="SM01321">
    <property type="entry name" value="Y1_Tnp"/>
    <property type="match status" value="1"/>
</dbReference>
<dbReference type="STRING" id="383372.Rcas_1468"/>
<dbReference type="PANTHER" id="PTHR33360:SF2">
    <property type="entry name" value="TRANSPOSASE FOR INSERTION SEQUENCE ELEMENT IS200"/>
    <property type="match status" value="1"/>
</dbReference>
<dbReference type="AlphaFoldDB" id="A7NJ93"/>
<dbReference type="GO" id="GO:0006313">
    <property type="term" value="P:DNA transposition"/>
    <property type="evidence" value="ECO:0007669"/>
    <property type="project" value="InterPro"/>
</dbReference>
<organism evidence="2 3">
    <name type="scientific">Roseiflexus castenholzii (strain DSM 13941 / HLO8)</name>
    <dbReference type="NCBI Taxonomy" id="383372"/>
    <lineage>
        <taxon>Bacteria</taxon>
        <taxon>Bacillati</taxon>
        <taxon>Chloroflexota</taxon>
        <taxon>Chloroflexia</taxon>
        <taxon>Chloroflexales</taxon>
        <taxon>Roseiflexineae</taxon>
        <taxon>Roseiflexaceae</taxon>
        <taxon>Roseiflexus</taxon>
    </lineage>
</organism>
<dbReference type="SUPFAM" id="SSF143422">
    <property type="entry name" value="Transposase IS200-like"/>
    <property type="match status" value="1"/>
</dbReference>
<accession>A7NJ93</accession>
<dbReference type="GO" id="GO:0004803">
    <property type="term" value="F:transposase activity"/>
    <property type="evidence" value="ECO:0007669"/>
    <property type="project" value="InterPro"/>
</dbReference>
<dbReference type="Pfam" id="PF01797">
    <property type="entry name" value="Y1_Tnp"/>
    <property type="match status" value="1"/>
</dbReference>
<reference evidence="2 3" key="1">
    <citation type="submission" date="2007-08" db="EMBL/GenBank/DDBJ databases">
        <title>Complete sequence of Roseiflexus castenholzii DSM 13941.</title>
        <authorList>
            <consortium name="US DOE Joint Genome Institute"/>
            <person name="Copeland A."/>
            <person name="Lucas S."/>
            <person name="Lapidus A."/>
            <person name="Barry K."/>
            <person name="Glavina del Rio T."/>
            <person name="Dalin E."/>
            <person name="Tice H."/>
            <person name="Pitluck S."/>
            <person name="Thompson L.S."/>
            <person name="Brettin T."/>
            <person name="Bruce D."/>
            <person name="Detter J.C."/>
            <person name="Han C."/>
            <person name="Tapia R."/>
            <person name="Schmutz J."/>
            <person name="Larimer F."/>
            <person name="Land M."/>
            <person name="Hauser L."/>
            <person name="Kyrpides N."/>
            <person name="Mikhailova N."/>
            <person name="Bryant D.A."/>
            <person name="Hanada S."/>
            <person name="Tsukatani Y."/>
            <person name="Richardson P."/>
        </authorList>
    </citation>
    <scope>NUCLEOTIDE SEQUENCE [LARGE SCALE GENOMIC DNA]</scope>
    <source>
        <strain evidence="3">DSM 13941 / HLO8</strain>
    </source>
</reference>
<name>A7NJ93_ROSCS</name>
<dbReference type="PANTHER" id="PTHR33360">
    <property type="entry name" value="TRANSPOSASE FOR INSERTION SEQUENCE ELEMENT IS200"/>
    <property type="match status" value="1"/>
</dbReference>
<gene>
    <name evidence="2" type="ordered locus">Rcas_1468</name>
</gene>
<evidence type="ECO:0000313" key="3">
    <source>
        <dbReference type="Proteomes" id="UP000000263"/>
    </source>
</evidence>
<proteinExistence type="predicted"/>
<feature type="domain" description="Transposase IS200-like" evidence="1">
    <location>
        <begin position="3"/>
        <end position="117"/>
    </location>
</feature>
<dbReference type="Gene3D" id="3.30.70.1290">
    <property type="entry name" value="Transposase IS200-like"/>
    <property type="match status" value="1"/>
</dbReference>
<dbReference type="InterPro" id="IPR002686">
    <property type="entry name" value="Transposase_17"/>
</dbReference>
<dbReference type="EMBL" id="CP000804">
    <property type="protein sequence ID" value="ABU57563.1"/>
    <property type="molecule type" value="Genomic_DNA"/>
</dbReference>
<sequence length="137" mass="15609">MTCWRLHYHLIWSTQDRQPALTAEREKMFYGVLYRKAKELGVKIHAAGNVEDHVHIVASIPPKLAVAEFIRHIKGASAHALNRIPDSDGQFKWQVGYGALSVSEQSLETVMTYAARQKEHHRSGTTIVVYERTEDEP</sequence>
<dbReference type="HOGENOM" id="CLU_101320_1_0_0"/>
<dbReference type="NCBIfam" id="NF033573">
    <property type="entry name" value="transpos_IS200"/>
    <property type="match status" value="1"/>
</dbReference>
<dbReference type="Proteomes" id="UP000000263">
    <property type="component" value="Chromosome"/>
</dbReference>
<dbReference type="KEGG" id="rca:Rcas_1468"/>
<keyword evidence="3" id="KW-1185">Reference proteome</keyword>
<dbReference type="GO" id="GO:0003677">
    <property type="term" value="F:DNA binding"/>
    <property type="evidence" value="ECO:0007669"/>
    <property type="project" value="InterPro"/>
</dbReference>
<dbReference type="eggNOG" id="COG1943">
    <property type="taxonomic scope" value="Bacteria"/>
</dbReference>